<feature type="domain" description="Peptidase M14" evidence="9">
    <location>
        <begin position="9"/>
        <end position="297"/>
    </location>
</feature>
<evidence type="ECO:0000256" key="3">
    <source>
        <dbReference type="ARBA" id="ARBA00022670"/>
    </source>
</evidence>
<dbReference type="Pfam" id="PF00246">
    <property type="entry name" value="Peptidase_M14"/>
    <property type="match status" value="1"/>
</dbReference>
<evidence type="ECO:0000256" key="8">
    <source>
        <dbReference type="PROSITE-ProRule" id="PRU01379"/>
    </source>
</evidence>
<dbReference type="PROSITE" id="PS00132">
    <property type="entry name" value="CARBOXYPEPT_ZN_1"/>
    <property type="match status" value="1"/>
</dbReference>
<dbReference type="EMBL" id="JBHSDT010000008">
    <property type="protein sequence ID" value="MFC4404869.1"/>
    <property type="molecule type" value="Genomic_DNA"/>
</dbReference>
<dbReference type="Gene3D" id="3.40.630.10">
    <property type="entry name" value="Zn peptidases"/>
    <property type="match status" value="1"/>
</dbReference>
<dbReference type="PANTHER" id="PTHR11705:SF143">
    <property type="entry name" value="SLL0236 PROTEIN"/>
    <property type="match status" value="1"/>
</dbReference>
<evidence type="ECO:0000313" key="10">
    <source>
        <dbReference type="EMBL" id="MFC4404869.1"/>
    </source>
</evidence>
<dbReference type="RefSeq" id="WP_390253901.1">
    <property type="nucleotide sequence ID" value="NZ_JBHSDT010000008.1"/>
</dbReference>
<dbReference type="EC" id="3.4.17.-" evidence="10"/>
<sequence>MGNIVNPKQVYRYTQLLDDINLLTSKYDSLEKRVIGYSVNHRKLIALRLGTGKKAVMLNGAHHAREWLTSALLMNMAEYYCKRHEDEEEIRKLFKEVSLWFVPMVNPDGVTLVQDGADQFHQKNELIKMNDGSVHYDGWKANIRGIDLNRQYPMDWETIDDQIRKPAPAMFKGKKPLSEPEVRSLYQFSLEHNFAFVACYHSSGEEIFWQYKSSGAVYDSAKKLAEKLAALTGYRLVEPGPNPSGGGFTDWFIMVQKRPSFTIEIGPYVGPVPVPLHYYDKIWKENKEVGLLLAKACLQN</sequence>
<dbReference type="InterPro" id="IPR034274">
    <property type="entry name" value="ENP1_M14_CPD"/>
</dbReference>
<keyword evidence="11" id="KW-1185">Reference proteome</keyword>
<protein>
    <submittedName>
        <fullName evidence="10">M14 family metallocarboxypeptidase</fullName>
        <ecNumber evidence="10">3.4.17.-</ecNumber>
    </submittedName>
</protein>
<gene>
    <name evidence="10" type="ORF">ACFOY7_17495</name>
</gene>
<evidence type="ECO:0000313" key="11">
    <source>
        <dbReference type="Proteomes" id="UP001595882"/>
    </source>
</evidence>
<evidence type="ECO:0000256" key="4">
    <source>
        <dbReference type="ARBA" id="ARBA00022723"/>
    </source>
</evidence>
<dbReference type="CDD" id="cd06229">
    <property type="entry name" value="M14_Endopeptidase_I"/>
    <property type="match status" value="1"/>
</dbReference>
<dbReference type="GO" id="GO:0004180">
    <property type="term" value="F:carboxypeptidase activity"/>
    <property type="evidence" value="ECO:0007669"/>
    <property type="project" value="UniProtKB-KW"/>
</dbReference>
<evidence type="ECO:0000256" key="6">
    <source>
        <dbReference type="ARBA" id="ARBA00022833"/>
    </source>
</evidence>
<feature type="active site" description="Proton donor/acceptor" evidence="8">
    <location>
        <position position="264"/>
    </location>
</feature>
<dbReference type="InterPro" id="IPR000834">
    <property type="entry name" value="Peptidase_M14"/>
</dbReference>
<proteinExistence type="inferred from homology"/>
<evidence type="ECO:0000256" key="7">
    <source>
        <dbReference type="ARBA" id="ARBA00023049"/>
    </source>
</evidence>
<evidence type="ECO:0000259" key="9">
    <source>
        <dbReference type="PROSITE" id="PS52035"/>
    </source>
</evidence>
<evidence type="ECO:0000256" key="5">
    <source>
        <dbReference type="ARBA" id="ARBA00022801"/>
    </source>
</evidence>
<dbReference type="PROSITE" id="PS52035">
    <property type="entry name" value="PEPTIDASE_M14"/>
    <property type="match status" value="1"/>
</dbReference>
<dbReference type="SUPFAM" id="SSF53187">
    <property type="entry name" value="Zn-dependent exopeptidases"/>
    <property type="match status" value="1"/>
</dbReference>
<accession>A0ABV8WZD5</accession>
<dbReference type="InterPro" id="IPR057246">
    <property type="entry name" value="CARBOXYPEPT_ZN_1"/>
</dbReference>
<comment type="similarity">
    <text evidence="2 8">Belongs to the peptidase M14 family.</text>
</comment>
<dbReference type="Proteomes" id="UP001595882">
    <property type="component" value="Unassembled WGS sequence"/>
</dbReference>
<evidence type="ECO:0000256" key="1">
    <source>
        <dbReference type="ARBA" id="ARBA00001947"/>
    </source>
</evidence>
<comment type="caution">
    <text evidence="10">The sequence shown here is derived from an EMBL/GenBank/DDBJ whole genome shotgun (WGS) entry which is preliminary data.</text>
</comment>
<dbReference type="SMART" id="SM00631">
    <property type="entry name" value="Zn_pept"/>
    <property type="match status" value="1"/>
</dbReference>
<keyword evidence="4" id="KW-0479">Metal-binding</keyword>
<keyword evidence="6" id="KW-0862">Zinc</keyword>
<name>A0ABV8WZD5_9BACI</name>
<keyword evidence="5 10" id="KW-0378">Hydrolase</keyword>
<keyword evidence="10" id="KW-0121">Carboxypeptidase</keyword>
<reference evidence="11" key="1">
    <citation type="journal article" date="2019" name="Int. J. Syst. Evol. Microbiol.">
        <title>The Global Catalogue of Microorganisms (GCM) 10K type strain sequencing project: providing services to taxonomists for standard genome sequencing and annotation.</title>
        <authorList>
            <consortium name="The Broad Institute Genomics Platform"/>
            <consortium name="The Broad Institute Genome Sequencing Center for Infectious Disease"/>
            <person name="Wu L."/>
            <person name="Ma J."/>
        </authorList>
    </citation>
    <scope>NUCLEOTIDE SEQUENCE [LARGE SCALE GENOMIC DNA]</scope>
    <source>
        <strain evidence="11">CCUG 37865</strain>
    </source>
</reference>
<organism evidence="10 11">
    <name type="scientific">Gracilibacillus xinjiangensis</name>
    <dbReference type="NCBI Taxonomy" id="1193282"/>
    <lineage>
        <taxon>Bacteria</taxon>
        <taxon>Bacillati</taxon>
        <taxon>Bacillota</taxon>
        <taxon>Bacilli</taxon>
        <taxon>Bacillales</taxon>
        <taxon>Bacillaceae</taxon>
        <taxon>Gracilibacillus</taxon>
    </lineage>
</organism>
<keyword evidence="3" id="KW-0645">Protease</keyword>
<dbReference type="PANTHER" id="PTHR11705">
    <property type="entry name" value="PROTEASE FAMILY M14 CARBOXYPEPTIDASE A,B"/>
    <property type="match status" value="1"/>
</dbReference>
<comment type="cofactor">
    <cofactor evidence="1">
        <name>Zn(2+)</name>
        <dbReference type="ChEBI" id="CHEBI:29105"/>
    </cofactor>
</comment>
<keyword evidence="7" id="KW-0482">Metalloprotease</keyword>
<evidence type="ECO:0000256" key="2">
    <source>
        <dbReference type="ARBA" id="ARBA00005988"/>
    </source>
</evidence>